<comment type="caution">
    <text evidence="5">The sequence shown here is derived from an EMBL/GenBank/DDBJ whole genome shotgun (WGS) entry which is preliminary data.</text>
</comment>
<dbReference type="InterPro" id="IPR006094">
    <property type="entry name" value="Oxid_FAD_bind_N"/>
</dbReference>
<dbReference type="EMBL" id="JBAWTH010000016">
    <property type="protein sequence ID" value="KAL2288486.1"/>
    <property type="molecule type" value="Genomic_DNA"/>
</dbReference>
<dbReference type="Pfam" id="PF08031">
    <property type="entry name" value="BBE"/>
    <property type="match status" value="1"/>
</dbReference>
<protein>
    <recommendedName>
        <fullName evidence="4">FAD-binding PCMH-type domain-containing protein</fullName>
    </recommendedName>
</protein>
<dbReference type="InterPro" id="IPR012951">
    <property type="entry name" value="BBE"/>
</dbReference>
<feature type="chain" id="PRO_5046147318" description="FAD-binding PCMH-type domain-containing protein" evidence="3">
    <location>
        <begin position="25"/>
        <end position="599"/>
    </location>
</feature>
<evidence type="ECO:0000313" key="6">
    <source>
        <dbReference type="Proteomes" id="UP001600888"/>
    </source>
</evidence>
<reference evidence="5 6" key="1">
    <citation type="submission" date="2024-03" db="EMBL/GenBank/DDBJ databases">
        <title>A high-quality draft genome sequence of Diaporthe vaccinii, a causative agent of upright dieback and viscid rot disease in cranberry plants.</title>
        <authorList>
            <person name="Sarrasin M."/>
            <person name="Lang B.F."/>
            <person name="Burger G."/>
        </authorList>
    </citation>
    <scope>NUCLEOTIDE SEQUENCE [LARGE SCALE GENOMIC DNA]</scope>
    <source>
        <strain evidence="5 6">IS7</strain>
    </source>
</reference>
<feature type="domain" description="FAD-binding PCMH-type" evidence="4">
    <location>
        <begin position="121"/>
        <end position="309"/>
    </location>
</feature>
<keyword evidence="3" id="KW-0732">Signal</keyword>
<dbReference type="PANTHER" id="PTHR13878:SF91">
    <property type="entry name" value="FAD BINDING DOMAIN PROTEIN (AFU_ORTHOLOGUE AFUA_6G12070)-RELATED"/>
    <property type="match status" value="1"/>
</dbReference>
<keyword evidence="6" id="KW-1185">Reference proteome</keyword>
<sequence>MLGNRNCFRAAAVLLLLRTQFVLAGADIWAAFNASLNGRLQYQIPLALPCFSKYNGLPNAMDETLCSHIRENYGSPVFRAGEAGVMMNAQDDSCLSFPEDQCLLDNSVSPASLPTANSSCNQGNLGSYVLEVQDEKDIIAAFDLARQHRVPLSIKNTGHDYMTRNTRKGSLTLWVHSLQEMAYHESFTPDGCDVDDTDHVYGTALTIGTGVSSDDATAFATDHNSTLLVGSSPTVSVSGGWVLGAGHSVLSPVYGLGIDRVVQFTIVTPDGVLRTANACQNTDLFWALRGGGGGTFGVVLDATHRVEPVMPIAVADMRLPSNASQDTALEWIALQAQHGLSFGRQGWGGHAAGSYLTHVNPVPEIANLSDGGAAARSSVKVASDFILSNGGTSVVEVLPSWNEAWQKYIKPAARPVGSIQIIGGRLWPQAMFETQQGIDAIVGYVRNMSQLGTSPASAYMPADMPFLVEGSEVGYDTNTSTHPAWYSSLWIYGRLATMAWNSTYEERVEAVVNLTRSSELAEEVIGPGGGAYIHESSVFTKDWQESYWGINYDRLLEIKNKYDPDSLLYCWKCVGFKEESIGSEEFKCQGRLQMDVEDV</sequence>
<dbReference type="InterPro" id="IPR016169">
    <property type="entry name" value="FAD-bd_PCMH_sub2"/>
</dbReference>
<dbReference type="InterPro" id="IPR050432">
    <property type="entry name" value="FAD-linked_Oxidoreductases_BP"/>
</dbReference>
<evidence type="ECO:0000259" key="4">
    <source>
        <dbReference type="PROSITE" id="PS51387"/>
    </source>
</evidence>
<evidence type="ECO:0000256" key="1">
    <source>
        <dbReference type="ARBA" id="ARBA00005466"/>
    </source>
</evidence>
<keyword evidence="2" id="KW-0560">Oxidoreductase</keyword>
<dbReference type="Gene3D" id="3.30.465.10">
    <property type="match status" value="2"/>
</dbReference>
<evidence type="ECO:0000256" key="2">
    <source>
        <dbReference type="ARBA" id="ARBA00023002"/>
    </source>
</evidence>
<feature type="signal peptide" evidence="3">
    <location>
        <begin position="1"/>
        <end position="24"/>
    </location>
</feature>
<dbReference type="InterPro" id="IPR016166">
    <property type="entry name" value="FAD-bd_PCMH"/>
</dbReference>
<accession>A0ABR4F1B7</accession>
<dbReference type="Proteomes" id="UP001600888">
    <property type="component" value="Unassembled WGS sequence"/>
</dbReference>
<dbReference type="PANTHER" id="PTHR13878">
    <property type="entry name" value="GULONOLACTONE OXIDASE"/>
    <property type="match status" value="1"/>
</dbReference>
<name>A0ABR4F1B7_9PEZI</name>
<gene>
    <name evidence="5" type="ORF">FJTKL_03863</name>
</gene>
<evidence type="ECO:0000256" key="3">
    <source>
        <dbReference type="SAM" id="SignalP"/>
    </source>
</evidence>
<dbReference type="SUPFAM" id="SSF56176">
    <property type="entry name" value="FAD-binding/transporter-associated domain-like"/>
    <property type="match status" value="1"/>
</dbReference>
<proteinExistence type="inferred from homology"/>
<organism evidence="5 6">
    <name type="scientific">Diaporthe vaccinii</name>
    <dbReference type="NCBI Taxonomy" id="105482"/>
    <lineage>
        <taxon>Eukaryota</taxon>
        <taxon>Fungi</taxon>
        <taxon>Dikarya</taxon>
        <taxon>Ascomycota</taxon>
        <taxon>Pezizomycotina</taxon>
        <taxon>Sordariomycetes</taxon>
        <taxon>Sordariomycetidae</taxon>
        <taxon>Diaporthales</taxon>
        <taxon>Diaporthaceae</taxon>
        <taxon>Diaporthe</taxon>
        <taxon>Diaporthe eres species complex</taxon>
    </lineage>
</organism>
<dbReference type="Pfam" id="PF01565">
    <property type="entry name" value="FAD_binding_4"/>
    <property type="match status" value="1"/>
</dbReference>
<evidence type="ECO:0000313" key="5">
    <source>
        <dbReference type="EMBL" id="KAL2288486.1"/>
    </source>
</evidence>
<dbReference type="InterPro" id="IPR036318">
    <property type="entry name" value="FAD-bd_PCMH-like_sf"/>
</dbReference>
<dbReference type="PROSITE" id="PS51387">
    <property type="entry name" value="FAD_PCMH"/>
    <property type="match status" value="1"/>
</dbReference>
<comment type="similarity">
    <text evidence="1">Belongs to the oxygen-dependent FAD-linked oxidoreductase family.</text>
</comment>